<dbReference type="PANTHER" id="PTHR13394:SF0">
    <property type="entry name" value="ORIGIN RECOGNITION COMPLEX SUBUNIT 6"/>
    <property type="match status" value="1"/>
</dbReference>
<dbReference type="GO" id="GO:0003677">
    <property type="term" value="F:DNA binding"/>
    <property type="evidence" value="ECO:0007669"/>
    <property type="project" value="UniProtKB-KW"/>
</dbReference>
<reference evidence="10" key="1">
    <citation type="submission" date="2019-08" db="EMBL/GenBank/DDBJ databases">
        <title>Reference gene set and small RNA set construction with multiple tissues from Davidia involucrata Baill.</title>
        <authorList>
            <person name="Yang H."/>
            <person name="Zhou C."/>
            <person name="Li G."/>
            <person name="Wang J."/>
            <person name="Gao P."/>
            <person name="Wang M."/>
            <person name="Wang R."/>
            <person name="Zhao Y."/>
        </authorList>
    </citation>
    <scope>NUCLEOTIDE SEQUENCE</scope>
    <source>
        <tissue evidence="10">Mixed with DoveR01_LX</tissue>
    </source>
</reference>
<evidence type="ECO:0000256" key="6">
    <source>
        <dbReference type="ARBA" id="ARBA00057448"/>
    </source>
</evidence>
<evidence type="ECO:0000259" key="8">
    <source>
        <dbReference type="Pfam" id="PF05460"/>
    </source>
</evidence>
<gene>
    <name evidence="10" type="ORF">Din_040874</name>
</gene>
<dbReference type="FunFam" id="1.10.472.10:FF:000062">
    <property type="entry name" value="Origin recognition complex subunit 6"/>
    <property type="match status" value="1"/>
</dbReference>
<evidence type="ECO:0000256" key="5">
    <source>
        <dbReference type="ARBA" id="ARBA00023242"/>
    </source>
</evidence>
<comment type="similarity">
    <text evidence="2">Belongs to the ORC6 family.</text>
</comment>
<dbReference type="PANTHER" id="PTHR13394">
    <property type="entry name" value="ORIGIN RECOGNITION COMPLEX SUBUNIT 6"/>
    <property type="match status" value="1"/>
</dbReference>
<evidence type="ECO:0000256" key="1">
    <source>
        <dbReference type="ARBA" id="ARBA00004123"/>
    </source>
</evidence>
<protein>
    <recommendedName>
        <fullName evidence="7">Origin of replication complex subunit 6</fullName>
    </recommendedName>
</protein>
<name>A0A5B7BWE2_DAVIN</name>
<dbReference type="Gene3D" id="1.10.472.10">
    <property type="entry name" value="Cyclin-like"/>
    <property type="match status" value="1"/>
</dbReference>
<dbReference type="GO" id="GO:0005664">
    <property type="term" value="C:nuclear origin of replication recognition complex"/>
    <property type="evidence" value="ECO:0007669"/>
    <property type="project" value="InterPro"/>
</dbReference>
<organism evidence="10">
    <name type="scientific">Davidia involucrata</name>
    <name type="common">Dove tree</name>
    <dbReference type="NCBI Taxonomy" id="16924"/>
    <lineage>
        <taxon>Eukaryota</taxon>
        <taxon>Viridiplantae</taxon>
        <taxon>Streptophyta</taxon>
        <taxon>Embryophyta</taxon>
        <taxon>Tracheophyta</taxon>
        <taxon>Spermatophyta</taxon>
        <taxon>Magnoliopsida</taxon>
        <taxon>eudicotyledons</taxon>
        <taxon>Gunneridae</taxon>
        <taxon>Pentapetalae</taxon>
        <taxon>asterids</taxon>
        <taxon>Cornales</taxon>
        <taxon>Nyssaceae</taxon>
        <taxon>Davidia</taxon>
    </lineage>
</organism>
<evidence type="ECO:0000256" key="7">
    <source>
        <dbReference type="ARBA" id="ARBA00073321"/>
    </source>
</evidence>
<evidence type="ECO:0000313" key="10">
    <source>
        <dbReference type="EMBL" id="MPA71433.1"/>
    </source>
</evidence>
<comment type="function">
    <text evidence="6">Component of the origin recognition complex (ORC) that binds origins of replication. DNA-binding is ATP-dependent. The specific DNA sequences that define origins of replication have not been identified yet. ORC is required to assemble the pre-replication complex necessary to initiate DNA replication.</text>
</comment>
<comment type="subcellular location">
    <subcellularLocation>
        <location evidence="1">Nucleus</location>
    </subcellularLocation>
</comment>
<dbReference type="InterPro" id="IPR008721">
    <property type="entry name" value="ORC6_cyclin_first"/>
</dbReference>
<sequence>MDLSNIVKKLGLSESKQLIRKATELRRLCDIQFDSSIIGVGEICKAIVCLEIAATRNNSVQFVQFPFLDDMLLLIRNDYRFQVIFDRQKAIRLSGMSEKAYNRSFNSLQNGLGVKNKLDIRELGIQFGCVRLIPFVHKGLSLYKNRFLASLPAFRRASADFTQPVFIAVAFYLCAKRHKLKVDKIKLIELCGTSESEFSSVSISMKDLCFDVFGISKEKKDPRDVKGNRELLDALPDKRTLEDGGYLSDDGKELLCYKKRKRMDKLAYEEWKSTVLASSNHNEEKDFPSKRTKQARLNFVKEVPETQEVEAV</sequence>
<dbReference type="GO" id="GO:0006270">
    <property type="term" value="P:DNA replication initiation"/>
    <property type="evidence" value="ECO:0007669"/>
    <property type="project" value="TreeGrafter"/>
</dbReference>
<keyword evidence="5" id="KW-0539">Nucleus</keyword>
<keyword evidence="3" id="KW-0235">DNA replication</keyword>
<proteinExistence type="inferred from homology"/>
<feature type="domain" description="ORC6 first cyclin-like" evidence="8">
    <location>
        <begin position="3"/>
        <end position="115"/>
    </location>
</feature>
<dbReference type="AlphaFoldDB" id="A0A5B7BWE2"/>
<evidence type="ECO:0000256" key="4">
    <source>
        <dbReference type="ARBA" id="ARBA00023125"/>
    </source>
</evidence>
<accession>A0A5B7BWE2</accession>
<dbReference type="CDD" id="cd11583">
    <property type="entry name" value="Orc6_mid"/>
    <property type="match status" value="1"/>
</dbReference>
<evidence type="ECO:0000256" key="3">
    <source>
        <dbReference type="ARBA" id="ARBA00022705"/>
    </source>
</evidence>
<dbReference type="Pfam" id="PF21913">
    <property type="entry name" value="ORC6_2nd"/>
    <property type="match status" value="1"/>
</dbReference>
<feature type="domain" description="ORC6 second cyclin-like" evidence="9">
    <location>
        <begin position="118"/>
        <end position="208"/>
    </location>
</feature>
<dbReference type="Pfam" id="PF05460">
    <property type="entry name" value="ORC6"/>
    <property type="match status" value="1"/>
</dbReference>
<evidence type="ECO:0000259" key="9">
    <source>
        <dbReference type="Pfam" id="PF21913"/>
    </source>
</evidence>
<dbReference type="InterPro" id="IPR054113">
    <property type="entry name" value="ORC6_cyclin-like_2nd"/>
</dbReference>
<evidence type="ECO:0000256" key="2">
    <source>
        <dbReference type="ARBA" id="ARBA00010840"/>
    </source>
</evidence>
<dbReference type="EMBL" id="GHES01040874">
    <property type="protein sequence ID" value="MPA71433.1"/>
    <property type="molecule type" value="Transcribed_RNA"/>
</dbReference>
<dbReference type="InterPro" id="IPR020529">
    <property type="entry name" value="ORC6_met/pln"/>
</dbReference>
<keyword evidence="4" id="KW-0238">DNA-binding</keyword>